<evidence type="ECO:0000313" key="4">
    <source>
        <dbReference type="Proteomes" id="UP000030690"/>
    </source>
</evidence>
<dbReference type="SMR" id="A0A024V8H2"/>
<sequence length="426" mass="51021">MEKYIHTSKSNSVPSKGYVNRYIENTRNDCTLYKCAKKGQYRNRKNILLKCGRFFRLPLCVVIYYIILMSQFIKTINCTSVLPSCNESEKNVSKNIKDICNEGKDDNISNKWYEENKRSLNGEYSDNPLFDYKLFKYHDILYKGILNKELSEEFDLLFSDNTNYPFVKNEKDKEIMKQIKLLSINEDENKKEHMKKIWTDFIKNELSNFLFLKKKISDLFEELKSQYNIKDEYVNKIWNECLDLIETSGMSMNTNLNYAFYKWYNKTKVLDINEYIFFICGIKLVWMKLFSSLEISCKDILMKCFEGKKNGKTLYTKCCSDKYKNFFKDINKKSFSKKCENDENNNDSYSHINHLNTLLNELDHLISLNEKDDDYYTLRGYSSNKRVELTDIFRLLCKMDSADMLTWFVHNFFGFSKKFRQYLYKM</sequence>
<protein>
    <recommendedName>
        <fullName evidence="2">Plasmodium RESA N-terminal domain-containing protein</fullName>
    </recommendedName>
</protein>
<dbReference type="InterPro" id="IPR019111">
    <property type="entry name" value="PRESA_N"/>
</dbReference>
<organism evidence="3 4">
    <name type="scientific">Plasmodium falciparum Vietnam Oak-Knoll</name>
    <name type="common">FVO</name>
    <dbReference type="NCBI Taxonomy" id="1036723"/>
    <lineage>
        <taxon>Eukaryota</taxon>
        <taxon>Sar</taxon>
        <taxon>Alveolata</taxon>
        <taxon>Apicomplexa</taxon>
        <taxon>Aconoidasida</taxon>
        <taxon>Haemosporida</taxon>
        <taxon>Plasmodiidae</taxon>
        <taxon>Plasmodium</taxon>
        <taxon>Plasmodium (Laverania)</taxon>
    </lineage>
</organism>
<feature type="transmembrane region" description="Helical" evidence="1">
    <location>
        <begin position="54"/>
        <end position="73"/>
    </location>
</feature>
<evidence type="ECO:0000256" key="1">
    <source>
        <dbReference type="SAM" id="Phobius"/>
    </source>
</evidence>
<keyword evidence="1" id="KW-0472">Membrane</keyword>
<reference evidence="3 4" key="2">
    <citation type="submission" date="2013-02" db="EMBL/GenBank/DDBJ databases">
        <title>The Genome Sequence of Plasmodium falciparum Vietnam Oak-Knoll (FVO).</title>
        <authorList>
            <consortium name="The Broad Institute Genome Sequencing Platform"/>
            <consortium name="The Broad Institute Genome Sequencing Center for Infectious Disease"/>
            <person name="Neafsey D."/>
            <person name="Cheeseman I."/>
            <person name="Volkman S."/>
            <person name="Adams J."/>
            <person name="Walker B."/>
            <person name="Young S.K."/>
            <person name="Zeng Q."/>
            <person name="Gargeya S."/>
            <person name="Fitzgerald M."/>
            <person name="Haas B."/>
            <person name="Abouelleil A."/>
            <person name="Alvarado L."/>
            <person name="Arachchi H.M."/>
            <person name="Berlin A.M."/>
            <person name="Chapman S.B."/>
            <person name="Dewar J."/>
            <person name="Goldberg J."/>
            <person name="Griggs A."/>
            <person name="Gujja S."/>
            <person name="Hansen M."/>
            <person name="Howarth C."/>
            <person name="Imamovic A."/>
            <person name="Larimer J."/>
            <person name="McCowan C."/>
            <person name="Murphy C."/>
            <person name="Neiman D."/>
            <person name="Pearson M."/>
            <person name="Priest M."/>
            <person name="Roberts A."/>
            <person name="Saif S."/>
            <person name="Shea T."/>
            <person name="Sisk P."/>
            <person name="Sykes S."/>
            <person name="Wortman J."/>
            <person name="Nusbaum C."/>
            <person name="Birren B."/>
        </authorList>
    </citation>
    <scope>NUCLEOTIDE SEQUENCE [LARGE SCALE GENOMIC DNA]</scope>
    <source>
        <strain evidence="4">Vietnam Oak-Knoll (FVO)</strain>
    </source>
</reference>
<keyword evidence="1" id="KW-0812">Transmembrane</keyword>
<keyword evidence="1" id="KW-1133">Transmembrane helix</keyword>
<accession>A0A024V8H2</accession>
<evidence type="ECO:0000313" key="3">
    <source>
        <dbReference type="EMBL" id="ETW18867.1"/>
    </source>
</evidence>
<gene>
    <name evidence="3" type="ORF">PFFVO_02260</name>
</gene>
<dbReference type="InterPro" id="IPR044885">
    <property type="entry name" value="PRESA_N_sf"/>
</dbReference>
<dbReference type="PANTHER" id="PTHR36193:SF23">
    <property type="entry name" value="PHISTB DOMAIN-CONTAINING RESA-LIKE PROTEIN 1"/>
    <property type="match status" value="1"/>
</dbReference>
<feature type="domain" description="Plasmodium RESA N-terminal" evidence="2">
    <location>
        <begin position="169"/>
        <end position="297"/>
    </location>
</feature>
<proteinExistence type="predicted"/>
<dbReference type="AlphaFoldDB" id="A0A024V8H2"/>
<dbReference type="OrthoDB" id="374387at2759"/>
<name>A0A024V8H2_PLAFA</name>
<reference evidence="3 4" key="1">
    <citation type="submission" date="2013-02" db="EMBL/GenBank/DDBJ databases">
        <title>The Genome Annotation of Plasmodium falciparum Vietnam Oak-Knoll (FVO).</title>
        <authorList>
            <consortium name="The Broad Institute Genome Sequencing Platform"/>
            <consortium name="The Broad Institute Genome Sequencing Center for Infectious Disease"/>
            <person name="Neafsey D."/>
            <person name="Hoffman S."/>
            <person name="Volkman S."/>
            <person name="Rosenthal P."/>
            <person name="Walker B."/>
            <person name="Young S.K."/>
            <person name="Zeng Q."/>
            <person name="Gargeya S."/>
            <person name="Fitzgerald M."/>
            <person name="Haas B."/>
            <person name="Abouelleil A."/>
            <person name="Allen A.W."/>
            <person name="Alvarado L."/>
            <person name="Arachchi H.M."/>
            <person name="Berlin A.M."/>
            <person name="Chapman S.B."/>
            <person name="Gainer-Dewar J."/>
            <person name="Goldberg J."/>
            <person name="Griggs A."/>
            <person name="Gujja S."/>
            <person name="Hansen M."/>
            <person name="Howarth C."/>
            <person name="Imamovic A."/>
            <person name="Ireland A."/>
            <person name="Larimer J."/>
            <person name="McCowan C."/>
            <person name="Murphy C."/>
            <person name="Pearson M."/>
            <person name="Poon T.W."/>
            <person name="Priest M."/>
            <person name="Roberts A."/>
            <person name="Saif S."/>
            <person name="Shea T."/>
            <person name="Sisk P."/>
            <person name="Sykes S."/>
            <person name="Wortman J."/>
            <person name="Nusbaum C."/>
            <person name="Birren B."/>
        </authorList>
    </citation>
    <scope>NUCLEOTIDE SEQUENCE [LARGE SCALE GENOMIC DNA]</scope>
    <source>
        <strain evidence="4">Vietnam Oak-Knoll (FVO)</strain>
    </source>
</reference>
<dbReference type="Pfam" id="PF09687">
    <property type="entry name" value="PRESAN"/>
    <property type="match status" value="1"/>
</dbReference>
<dbReference type="Gene3D" id="6.10.280.180">
    <property type="entry name" value="Plasmodium RESA, N-terminal helical domain"/>
    <property type="match status" value="1"/>
</dbReference>
<dbReference type="EMBL" id="KI925076">
    <property type="protein sequence ID" value="ETW18867.1"/>
    <property type="molecule type" value="Genomic_DNA"/>
</dbReference>
<evidence type="ECO:0000259" key="2">
    <source>
        <dbReference type="Pfam" id="PF09687"/>
    </source>
</evidence>
<dbReference type="PANTHER" id="PTHR36193">
    <property type="entry name" value="PHISTB DOMAIN-CONTAINING RESA-LIKE PROTEIN 1"/>
    <property type="match status" value="1"/>
</dbReference>
<dbReference type="Proteomes" id="UP000030690">
    <property type="component" value="Unassembled WGS sequence"/>
</dbReference>